<feature type="compositionally biased region" description="Basic and acidic residues" evidence="1">
    <location>
        <begin position="231"/>
        <end position="246"/>
    </location>
</feature>
<comment type="caution">
    <text evidence="4">The sequence shown here is derived from an EMBL/GenBank/DDBJ whole genome shotgun (WGS) entry which is preliminary data.</text>
</comment>
<feature type="transmembrane region" description="Helical" evidence="2">
    <location>
        <begin position="154"/>
        <end position="180"/>
    </location>
</feature>
<accession>A0AAV5UF63</accession>
<name>A0AAV5UF63_9BILA</name>
<keyword evidence="5" id="KW-1185">Reference proteome</keyword>
<evidence type="ECO:0000256" key="3">
    <source>
        <dbReference type="SAM" id="SignalP"/>
    </source>
</evidence>
<feature type="chain" id="PRO_5043809051" evidence="3">
    <location>
        <begin position="19"/>
        <end position="261"/>
    </location>
</feature>
<evidence type="ECO:0000313" key="4">
    <source>
        <dbReference type="EMBL" id="GMT04725.1"/>
    </source>
</evidence>
<keyword evidence="2" id="KW-0812">Transmembrane</keyword>
<dbReference type="AlphaFoldDB" id="A0AAV5UF63"/>
<evidence type="ECO:0000313" key="5">
    <source>
        <dbReference type="Proteomes" id="UP001432027"/>
    </source>
</evidence>
<evidence type="ECO:0000256" key="2">
    <source>
        <dbReference type="SAM" id="Phobius"/>
    </source>
</evidence>
<protein>
    <submittedName>
        <fullName evidence="4">Uncharacterized protein</fullName>
    </submittedName>
</protein>
<keyword evidence="3" id="KW-0732">Signal</keyword>
<gene>
    <name evidence="4" type="ORF">PENTCL1PPCAC_26899</name>
</gene>
<keyword evidence="2" id="KW-1133">Transmembrane helix</keyword>
<dbReference type="Proteomes" id="UP001432027">
    <property type="component" value="Unassembled WGS sequence"/>
</dbReference>
<dbReference type="EMBL" id="BTSX01000006">
    <property type="protein sequence ID" value="GMT04725.1"/>
    <property type="molecule type" value="Genomic_DNA"/>
</dbReference>
<evidence type="ECO:0000256" key="1">
    <source>
        <dbReference type="SAM" id="MobiDB-lite"/>
    </source>
</evidence>
<proteinExistence type="predicted"/>
<keyword evidence="2" id="KW-0472">Membrane</keyword>
<reference evidence="4" key="1">
    <citation type="submission" date="2023-10" db="EMBL/GenBank/DDBJ databases">
        <title>Genome assembly of Pristionchus species.</title>
        <authorList>
            <person name="Yoshida K."/>
            <person name="Sommer R.J."/>
        </authorList>
    </citation>
    <scope>NUCLEOTIDE SEQUENCE</scope>
    <source>
        <strain evidence="4">RS0144</strain>
    </source>
</reference>
<sequence>MMHGIITFFLLFISSSSSIDPICSSHCDITHDNDDSCFRSTIAFFDNSLVESLRNYVDVQTRLQRIRSFYGEPQLTTEEMVDRSINNMEKAPFRILEDEVFDLDGARVVLTELANKVQTIESDVSLPPLDCPQGCEKSSTVSIHLLLCQQLQKLWVGLFLASLALNMVILAIAVAAILYITSRNEKKARLLLKKSLEREKKKLNEKGRQPIVRENSDDERESSLGTTLDPMKWKKKEEKKGREIERQSPSGTVNDAYEGEF</sequence>
<organism evidence="4 5">
    <name type="scientific">Pristionchus entomophagus</name>
    <dbReference type="NCBI Taxonomy" id="358040"/>
    <lineage>
        <taxon>Eukaryota</taxon>
        <taxon>Metazoa</taxon>
        <taxon>Ecdysozoa</taxon>
        <taxon>Nematoda</taxon>
        <taxon>Chromadorea</taxon>
        <taxon>Rhabditida</taxon>
        <taxon>Rhabditina</taxon>
        <taxon>Diplogasteromorpha</taxon>
        <taxon>Diplogasteroidea</taxon>
        <taxon>Neodiplogasteridae</taxon>
        <taxon>Pristionchus</taxon>
    </lineage>
</organism>
<feature type="region of interest" description="Disordered" evidence="1">
    <location>
        <begin position="203"/>
        <end position="261"/>
    </location>
</feature>
<feature type="signal peptide" evidence="3">
    <location>
        <begin position="1"/>
        <end position="18"/>
    </location>
</feature>